<feature type="region of interest" description="Disordered" evidence="1">
    <location>
        <begin position="1"/>
        <end position="26"/>
    </location>
</feature>
<dbReference type="AlphaFoldDB" id="A0A511MC84"/>
<keyword evidence="3" id="KW-1185">Reference proteome</keyword>
<accession>A0A511MC84</accession>
<dbReference type="EMBL" id="BJXA01000014">
    <property type="protein sequence ID" value="GEM38199.1"/>
    <property type="molecule type" value="Genomic_DNA"/>
</dbReference>
<gene>
    <name evidence="2" type="ORF">NN4_27180</name>
</gene>
<sequence>MNLPLRHTLNHYRHRDGGTDSHGNPVPLYTPPLDEPGIAVRVYGWGPARSNEPDLDGHNRVTTEVEVYTPTQFQPAPADLIDLPSGPAGRFEVVGVAADANHGPFGWTPGNVITLRKVDG</sequence>
<evidence type="ECO:0000313" key="2">
    <source>
        <dbReference type="EMBL" id="GEM38199.1"/>
    </source>
</evidence>
<dbReference type="RefSeq" id="WP_147130239.1">
    <property type="nucleotide sequence ID" value="NZ_BJXA01000014.1"/>
</dbReference>
<evidence type="ECO:0008006" key="4">
    <source>
        <dbReference type="Google" id="ProtNLM"/>
    </source>
</evidence>
<evidence type="ECO:0000313" key="3">
    <source>
        <dbReference type="Proteomes" id="UP000321424"/>
    </source>
</evidence>
<evidence type="ECO:0000256" key="1">
    <source>
        <dbReference type="SAM" id="MobiDB-lite"/>
    </source>
</evidence>
<protein>
    <recommendedName>
        <fullName evidence="4">Head-to-tail stopper</fullName>
    </recommendedName>
</protein>
<proteinExistence type="predicted"/>
<dbReference type="OrthoDB" id="5194065at2"/>
<organism evidence="2 3">
    <name type="scientific">Nocardia ninae NBRC 108245</name>
    <dbReference type="NCBI Taxonomy" id="1210091"/>
    <lineage>
        <taxon>Bacteria</taxon>
        <taxon>Bacillati</taxon>
        <taxon>Actinomycetota</taxon>
        <taxon>Actinomycetes</taxon>
        <taxon>Mycobacteriales</taxon>
        <taxon>Nocardiaceae</taxon>
        <taxon>Nocardia</taxon>
    </lineage>
</organism>
<comment type="caution">
    <text evidence="2">The sequence shown here is derived from an EMBL/GenBank/DDBJ whole genome shotgun (WGS) entry which is preliminary data.</text>
</comment>
<name>A0A511MC84_9NOCA</name>
<dbReference type="Proteomes" id="UP000321424">
    <property type="component" value="Unassembled WGS sequence"/>
</dbReference>
<reference evidence="2 3" key="1">
    <citation type="submission" date="2019-07" db="EMBL/GenBank/DDBJ databases">
        <title>Whole genome shotgun sequence of Nocardia ninae NBRC 108245.</title>
        <authorList>
            <person name="Hosoyama A."/>
            <person name="Uohara A."/>
            <person name="Ohji S."/>
            <person name="Ichikawa N."/>
        </authorList>
    </citation>
    <scope>NUCLEOTIDE SEQUENCE [LARGE SCALE GENOMIC DNA]</scope>
    <source>
        <strain evidence="2 3">NBRC 108245</strain>
    </source>
</reference>